<comment type="similarity">
    <text evidence="1">Belongs to the ribonuclease N1/T1 family.</text>
</comment>
<dbReference type="PANTHER" id="PTHR42104">
    <property type="entry name" value="EXTRACELLULAR GUANYL-SPECIFIC RIBONUCLEASE RNTA (AFU_ORTHOLOGUE AFUA_4G03230)"/>
    <property type="match status" value="1"/>
</dbReference>
<dbReference type="GO" id="GO:0003723">
    <property type="term" value="F:RNA binding"/>
    <property type="evidence" value="ECO:0007669"/>
    <property type="project" value="InterPro"/>
</dbReference>
<evidence type="ECO:0000256" key="5">
    <source>
        <dbReference type="ARBA" id="ARBA00022801"/>
    </source>
</evidence>
<dbReference type="AlphaFoldDB" id="A0AAD9YV70"/>
<evidence type="ECO:0000256" key="4">
    <source>
        <dbReference type="ARBA" id="ARBA00022759"/>
    </source>
</evidence>
<evidence type="ECO:0000256" key="1">
    <source>
        <dbReference type="ARBA" id="ARBA00009006"/>
    </source>
</evidence>
<accession>A0AAD9YV70</accession>
<evidence type="ECO:0000256" key="7">
    <source>
        <dbReference type="ARBA" id="ARBA00023239"/>
    </source>
</evidence>
<dbReference type="Pfam" id="PF00545">
    <property type="entry name" value="Ribonuclease"/>
    <property type="match status" value="1"/>
</dbReference>
<comment type="catalytic activity">
    <reaction evidence="8">
        <text>[RNA] containing guanosine + H2O = an [RNA fragment]-3'-guanosine-3'-phosphate + a 5'-hydroxy-ribonucleotide-3'-[RNA fragment].</text>
        <dbReference type="EC" id="4.6.1.24"/>
    </reaction>
</comment>
<keyword evidence="3" id="KW-0540">Nuclease</keyword>
<reference evidence="9" key="1">
    <citation type="submission" date="2022-11" db="EMBL/GenBank/DDBJ databases">
        <title>Chromosomal genome sequence assembly and mating type (MAT) locus characterization of the leprose asexual lichenized fungus Lepraria neglecta (Nyl.) Erichsen.</title>
        <authorList>
            <person name="Allen J.L."/>
            <person name="Pfeffer B."/>
        </authorList>
    </citation>
    <scope>NUCLEOTIDE SEQUENCE</scope>
    <source>
        <strain evidence="9">Allen 5258</strain>
    </source>
</reference>
<proteinExistence type="inferred from homology"/>
<dbReference type="GO" id="GO:0016787">
    <property type="term" value="F:hydrolase activity"/>
    <property type="evidence" value="ECO:0007669"/>
    <property type="project" value="UniProtKB-KW"/>
</dbReference>
<comment type="caution">
    <text evidence="9">The sequence shown here is derived from an EMBL/GenBank/DDBJ whole genome shotgun (WGS) entry which is preliminary data.</text>
</comment>
<keyword evidence="10" id="KW-1185">Reference proteome</keyword>
<dbReference type="PANTHER" id="PTHR42104:SF1">
    <property type="entry name" value="EXTRACELLULAR GUANYL-SPECIFIC RIBONUCLEASE RNTA (AFU_ORTHOLOGUE AFUA_4G03230)"/>
    <property type="match status" value="1"/>
</dbReference>
<dbReference type="InterPro" id="IPR016191">
    <property type="entry name" value="Ribonuclease/ribotoxin"/>
</dbReference>
<evidence type="ECO:0000256" key="2">
    <source>
        <dbReference type="ARBA" id="ARBA00012549"/>
    </source>
</evidence>
<dbReference type="GO" id="GO:0046589">
    <property type="term" value="F:ribonuclease T1 activity"/>
    <property type="evidence" value="ECO:0007669"/>
    <property type="project" value="UniProtKB-EC"/>
</dbReference>
<dbReference type="EC" id="4.6.1.24" evidence="2"/>
<keyword evidence="6" id="KW-1015">Disulfide bond</keyword>
<organism evidence="9 10">
    <name type="scientific">Lepraria neglecta</name>
    <dbReference type="NCBI Taxonomy" id="209136"/>
    <lineage>
        <taxon>Eukaryota</taxon>
        <taxon>Fungi</taxon>
        <taxon>Dikarya</taxon>
        <taxon>Ascomycota</taxon>
        <taxon>Pezizomycotina</taxon>
        <taxon>Lecanoromycetes</taxon>
        <taxon>OSLEUM clade</taxon>
        <taxon>Lecanoromycetidae</taxon>
        <taxon>Lecanorales</taxon>
        <taxon>Lecanorineae</taxon>
        <taxon>Stereocaulaceae</taxon>
        <taxon>Lepraria</taxon>
    </lineage>
</organism>
<evidence type="ECO:0000256" key="6">
    <source>
        <dbReference type="ARBA" id="ARBA00023157"/>
    </source>
</evidence>
<sequence length="372" mass="39715">MQDHLSDTTDHLPQQLLSDFSRRANPDDAVSYFSTDIQAALNRGYQHHTETDRLYSHNRNAYPHDFGNYENLRLDPLCDPDRLVEFPITLNGLFDDGDDEGPDRVIFDGVTGVFCGVITHRGHIDNGFHECLRHNAPVGDHPGVNLEVPTIPELPWMAGIGGGSGPIPKSKRGSARNFKDEASALKIRQSVGFPNLLPREPLDSMACTSTPFCNALGCSGENNLGNSTTGICQDGDCNGFACTNRIRPAKLASAWMATTRAVPAPLCAVTLPKIANPAEAPLSRMGQVSAALVINTVVPAIAPVDLRSPAVKGIAQDSTILVVFSVSAWAPSEAAAATASAKQPIAMPMAVRAITTRPAAATTNQGYARRAI</sequence>
<evidence type="ECO:0000256" key="8">
    <source>
        <dbReference type="ARBA" id="ARBA00034015"/>
    </source>
</evidence>
<evidence type="ECO:0000313" key="10">
    <source>
        <dbReference type="Proteomes" id="UP001276659"/>
    </source>
</evidence>
<protein>
    <recommendedName>
        <fullName evidence="2">ribonuclease T1</fullName>
        <ecNumber evidence="2">4.6.1.24</ecNumber>
    </recommendedName>
</protein>
<dbReference type="SUPFAM" id="SSF53933">
    <property type="entry name" value="Microbial ribonucleases"/>
    <property type="match status" value="1"/>
</dbReference>
<evidence type="ECO:0000313" key="9">
    <source>
        <dbReference type="EMBL" id="KAK3166679.1"/>
    </source>
</evidence>
<dbReference type="EMBL" id="JASNWA010000011">
    <property type="protein sequence ID" value="KAK3166679.1"/>
    <property type="molecule type" value="Genomic_DNA"/>
</dbReference>
<name>A0AAD9YV70_9LECA</name>
<dbReference type="Proteomes" id="UP001276659">
    <property type="component" value="Unassembled WGS sequence"/>
</dbReference>
<dbReference type="Gene3D" id="3.10.450.30">
    <property type="entry name" value="Microbial ribonucleases"/>
    <property type="match status" value="1"/>
</dbReference>
<gene>
    <name evidence="9" type="ORF">OEA41_009804</name>
</gene>
<keyword evidence="7" id="KW-0456">Lyase</keyword>
<dbReference type="InterPro" id="IPR000026">
    <property type="entry name" value="N1-like"/>
</dbReference>
<keyword evidence="5" id="KW-0378">Hydrolase</keyword>
<evidence type="ECO:0000256" key="3">
    <source>
        <dbReference type="ARBA" id="ARBA00022722"/>
    </source>
</evidence>
<keyword evidence="4" id="KW-0255">Endonuclease</keyword>